<reference evidence="3" key="1">
    <citation type="journal article" date="2023" name="Plant J.">
        <title>The genome of the king protea, Protea cynaroides.</title>
        <authorList>
            <person name="Chang J."/>
            <person name="Duong T.A."/>
            <person name="Schoeman C."/>
            <person name="Ma X."/>
            <person name="Roodt D."/>
            <person name="Barker N."/>
            <person name="Li Z."/>
            <person name="Van de Peer Y."/>
            <person name="Mizrachi E."/>
        </authorList>
    </citation>
    <scope>NUCLEOTIDE SEQUENCE</scope>
    <source>
        <tissue evidence="3">Young leaves</tissue>
    </source>
</reference>
<feature type="coiled-coil region" evidence="1">
    <location>
        <begin position="139"/>
        <end position="233"/>
    </location>
</feature>
<sequence>MRASKGLRVSGALYNGLPLSSLSRFRAEVLGEEEASLHREDYQEEEEEETIETRGPPPPIDEEPQGRSPPIDVEPQGPPPTKFDPGLELNVKHSAIKDPLVAEHLAWQIRFPKGIEAYTKLNYLDSYNRTLCHQFVTTSREKEQEVLQITNQINDLKKEVGNLKEELVKALKLKGEAMHVADTLDKCIKKARFEVAKLKEQLAGAEKAREEIKRACEDEQVAHEAALDELRREKAALETGTKEHITAAMEELV</sequence>
<feature type="region of interest" description="Disordered" evidence="2">
    <location>
        <begin position="33"/>
        <end position="85"/>
    </location>
</feature>
<comment type="caution">
    <text evidence="3">The sequence shown here is derived from an EMBL/GenBank/DDBJ whole genome shotgun (WGS) entry which is preliminary data.</text>
</comment>
<keyword evidence="1" id="KW-0175">Coiled coil</keyword>
<gene>
    <name evidence="3" type="ORF">NE237_024652</name>
</gene>
<dbReference type="AlphaFoldDB" id="A0A9Q0JZE2"/>
<dbReference type="Proteomes" id="UP001141806">
    <property type="component" value="Unassembled WGS sequence"/>
</dbReference>
<evidence type="ECO:0000313" key="4">
    <source>
        <dbReference type="Proteomes" id="UP001141806"/>
    </source>
</evidence>
<protein>
    <submittedName>
        <fullName evidence="3">Uncharacterized protein</fullName>
    </submittedName>
</protein>
<accession>A0A9Q0JZE2</accession>
<dbReference type="EMBL" id="JAMYWD010000010">
    <property type="protein sequence ID" value="KAJ4957541.1"/>
    <property type="molecule type" value="Genomic_DNA"/>
</dbReference>
<evidence type="ECO:0000256" key="2">
    <source>
        <dbReference type="SAM" id="MobiDB-lite"/>
    </source>
</evidence>
<organism evidence="3 4">
    <name type="scientific">Protea cynaroides</name>
    <dbReference type="NCBI Taxonomy" id="273540"/>
    <lineage>
        <taxon>Eukaryota</taxon>
        <taxon>Viridiplantae</taxon>
        <taxon>Streptophyta</taxon>
        <taxon>Embryophyta</taxon>
        <taxon>Tracheophyta</taxon>
        <taxon>Spermatophyta</taxon>
        <taxon>Magnoliopsida</taxon>
        <taxon>Proteales</taxon>
        <taxon>Proteaceae</taxon>
        <taxon>Protea</taxon>
    </lineage>
</organism>
<evidence type="ECO:0000256" key="1">
    <source>
        <dbReference type="SAM" id="Coils"/>
    </source>
</evidence>
<keyword evidence="4" id="KW-1185">Reference proteome</keyword>
<proteinExistence type="predicted"/>
<name>A0A9Q0JZE2_9MAGN</name>
<evidence type="ECO:0000313" key="3">
    <source>
        <dbReference type="EMBL" id="KAJ4957541.1"/>
    </source>
</evidence>